<dbReference type="Pfam" id="PF00700">
    <property type="entry name" value="Flagellin_C"/>
    <property type="match status" value="1"/>
</dbReference>
<dbReference type="InterPro" id="IPR001029">
    <property type="entry name" value="Flagellin_N"/>
</dbReference>
<dbReference type="Pfam" id="PF07196">
    <property type="entry name" value="Flagellin_IN"/>
    <property type="match status" value="1"/>
</dbReference>
<accession>A0ABX3KUX2</accession>
<comment type="similarity">
    <text evidence="1 5">Belongs to the bacterial flagellin family.</text>
</comment>
<dbReference type="Gene3D" id="6.10.280.190">
    <property type="match status" value="1"/>
</dbReference>
<sequence>MGVTVNTNVSAMTAQRYLNKATDELNNSMERLSSGSRINSAKDDAAGLQISNRLVAQTRGLDVAMRNANDGISIAQTAEGAMQESTNILQRMRDLSLQSANGANGKSERVAIQEEVEALKDELNRIAETTAFGGRRLLNGSFGEASFQIGADAGEAIIMGLSSIRADDFRMGGVEFVGGQPKSAGWEVDGAASTLQLQFTTKEGENVSLSIGAKAGDDVEELASYINGQSDEMLTASVDEEGQLQIFIEENKVAGAVNFSGGLAASLGMVSGNGDLVTAADLDVSDVGGAQMAVGVVDSAMRYIDSQRADLGAKQNRLSHTISNLSNIQENVSASNSRIRDTDFARETTAMTKGQILQQAGTSMLAQAKQMPQAALNLLQ</sequence>
<keyword evidence="3" id="KW-0175">Coiled coil</keyword>
<dbReference type="Gene3D" id="1.20.1330.10">
    <property type="entry name" value="f41 fragment of flagellin, N-terminal domain"/>
    <property type="match status" value="1"/>
</dbReference>
<proteinExistence type="inferred from homology"/>
<dbReference type="RefSeq" id="WP_021023046.1">
    <property type="nucleotide sequence ID" value="NZ_MUFR01000006.1"/>
</dbReference>
<comment type="function">
    <text evidence="5">Flagellin is the subunit protein which polymerizes to form the filaments of bacterial flagella.</text>
</comment>
<dbReference type="EMBL" id="MUFR01000006">
    <property type="protein sequence ID" value="OOF34871.1"/>
    <property type="molecule type" value="Genomic_DNA"/>
</dbReference>
<reference evidence="9" key="1">
    <citation type="submission" date="2017-01" db="EMBL/GenBank/DDBJ databases">
        <title>Draft genome of the species Salinivibrio costicola subsp. alcaliphilus.</title>
        <authorList>
            <person name="Lopez-Hermoso C."/>
            <person name="De La Haba R."/>
            <person name="Sanchez-Porro C."/>
            <person name="Ventosa A."/>
        </authorList>
    </citation>
    <scope>NUCLEOTIDE SEQUENCE [LARGE SCALE GENOMIC DNA]</scope>
    <source>
        <strain evidence="9">CBH448</strain>
    </source>
</reference>
<evidence type="ECO:0000313" key="9">
    <source>
        <dbReference type="Proteomes" id="UP000189431"/>
    </source>
</evidence>
<gene>
    <name evidence="8" type="ORF">BZJ21_03265</name>
</gene>
<keyword evidence="2 5" id="KW-0964">Secreted</keyword>
<feature type="domain" description="Flagellin N-terminal" evidence="6">
    <location>
        <begin position="5"/>
        <end position="141"/>
    </location>
</feature>
<evidence type="ECO:0000256" key="2">
    <source>
        <dbReference type="ARBA" id="ARBA00022525"/>
    </source>
</evidence>
<evidence type="ECO:0000256" key="4">
    <source>
        <dbReference type="ARBA" id="ARBA00023143"/>
    </source>
</evidence>
<dbReference type="InterPro" id="IPR046358">
    <property type="entry name" value="Flagellin_C"/>
</dbReference>
<comment type="subcellular location">
    <subcellularLocation>
        <location evidence="5">Secreted</location>
    </subcellularLocation>
    <subcellularLocation>
        <location evidence="5">Bacterial flagellum</location>
    </subcellularLocation>
</comment>
<keyword evidence="8" id="KW-0282">Flagellum</keyword>
<evidence type="ECO:0000313" key="8">
    <source>
        <dbReference type="EMBL" id="OOF34871.1"/>
    </source>
</evidence>
<name>A0ABX3KUX2_SALCS</name>
<keyword evidence="8" id="KW-0966">Cell projection</keyword>
<dbReference type="PRINTS" id="PR00207">
    <property type="entry name" value="FLAGELLIN"/>
</dbReference>
<feature type="domain" description="Flagellin C-terminal" evidence="7">
    <location>
        <begin position="295"/>
        <end position="379"/>
    </location>
</feature>
<dbReference type="Gene3D" id="6.10.10.10">
    <property type="entry name" value="Flagellar export chaperone, C-terminal domain"/>
    <property type="match status" value="1"/>
</dbReference>
<dbReference type="InterPro" id="IPR042187">
    <property type="entry name" value="Flagellin_C_sub2"/>
</dbReference>
<dbReference type="Pfam" id="PF00669">
    <property type="entry name" value="Flagellin_N"/>
    <property type="match status" value="1"/>
</dbReference>
<dbReference type="NCBIfam" id="NF006466">
    <property type="entry name" value="PRK08869.1-1"/>
    <property type="match status" value="1"/>
</dbReference>
<keyword evidence="4 5" id="KW-0975">Bacterial flagellum</keyword>
<evidence type="ECO:0000259" key="7">
    <source>
        <dbReference type="Pfam" id="PF00700"/>
    </source>
</evidence>
<keyword evidence="9" id="KW-1185">Reference proteome</keyword>
<keyword evidence="8" id="KW-0969">Cilium</keyword>
<dbReference type="SUPFAM" id="SSF64518">
    <property type="entry name" value="Phase 1 flagellin"/>
    <property type="match status" value="1"/>
</dbReference>
<evidence type="ECO:0000256" key="5">
    <source>
        <dbReference type="RuleBase" id="RU362073"/>
    </source>
</evidence>
<evidence type="ECO:0000256" key="3">
    <source>
        <dbReference type="ARBA" id="ARBA00023054"/>
    </source>
</evidence>
<dbReference type="PANTHER" id="PTHR42792">
    <property type="entry name" value="FLAGELLIN"/>
    <property type="match status" value="1"/>
</dbReference>
<dbReference type="PANTHER" id="PTHR42792:SF2">
    <property type="entry name" value="FLAGELLIN"/>
    <property type="match status" value="1"/>
</dbReference>
<evidence type="ECO:0000259" key="6">
    <source>
        <dbReference type="Pfam" id="PF00669"/>
    </source>
</evidence>
<dbReference type="NCBIfam" id="NF006468">
    <property type="entry name" value="PRK08869.1-3"/>
    <property type="match status" value="1"/>
</dbReference>
<dbReference type="Proteomes" id="UP000189431">
    <property type="component" value="Unassembled WGS sequence"/>
</dbReference>
<evidence type="ECO:0000256" key="1">
    <source>
        <dbReference type="ARBA" id="ARBA00005709"/>
    </source>
</evidence>
<organism evidence="8 9">
    <name type="scientific">Salinivibrio costicola subsp. alcaliphilus</name>
    <dbReference type="NCBI Taxonomy" id="272773"/>
    <lineage>
        <taxon>Bacteria</taxon>
        <taxon>Pseudomonadati</taxon>
        <taxon>Pseudomonadota</taxon>
        <taxon>Gammaproteobacteria</taxon>
        <taxon>Vibrionales</taxon>
        <taxon>Vibrionaceae</taxon>
        <taxon>Salinivibrio</taxon>
    </lineage>
</organism>
<dbReference type="InterPro" id="IPR010810">
    <property type="entry name" value="Flagellin_hook_IN_motif"/>
</dbReference>
<comment type="caution">
    <text evidence="8">The sequence shown here is derived from an EMBL/GenBank/DDBJ whole genome shotgun (WGS) entry which is preliminary data.</text>
</comment>
<dbReference type="InterPro" id="IPR001492">
    <property type="entry name" value="Flagellin"/>
</dbReference>
<dbReference type="Gene3D" id="2.60.40.4390">
    <property type="match status" value="1"/>
</dbReference>
<protein>
    <recommendedName>
        <fullName evidence="5">Flagellin</fullName>
    </recommendedName>
</protein>